<proteinExistence type="predicted"/>
<reference evidence="2" key="1">
    <citation type="submission" date="2022-11" db="UniProtKB">
        <authorList>
            <consortium name="WormBaseParasite"/>
        </authorList>
    </citation>
    <scope>IDENTIFICATION</scope>
</reference>
<sequence>MSPADSNIQPLIIFEESDGEKNNIVDDINDNDLVLEGYIATEETTTDTLKCKCNCASKALLIACDSGQSRNCRGYYHQDCENVWMAIYFKK</sequence>
<organism evidence="1 2">
    <name type="scientific">Romanomermis culicivorax</name>
    <name type="common">Nematode worm</name>
    <dbReference type="NCBI Taxonomy" id="13658"/>
    <lineage>
        <taxon>Eukaryota</taxon>
        <taxon>Metazoa</taxon>
        <taxon>Ecdysozoa</taxon>
        <taxon>Nematoda</taxon>
        <taxon>Enoplea</taxon>
        <taxon>Dorylaimia</taxon>
        <taxon>Mermithida</taxon>
        <taxon>Mermithoidea</taxon>
        <taxon>Mermithidae</taxon>
        <taxon>Romanomermis</taxon>
    </lineage>
</organism>
<evidence type="ECO:0000313" key="1">
    <source>
        <dbReference type="Proteomes" id="UP000887565"/>
    </source>
</evidence>
<accession>A0A915J5H0</accession>
<dbReference type="Proteomes" id="UP000887565">
    <property type="component" value="Unplaced"/>
</dbReference>
<dbReference type="AlphaFoldDB" id="A0A915J5H0"/>
<name>A0A915J5H0_ROMCU</name>
<dbReference type="WBParaSite" id="nRc.2.0.1.t20963-RA">
    <property type="protein sequence ID" value="nRc.2.0.1.t20963-RA"/>
    <property type="gene ID" value="nRc.2.0.1.g20963"/>
</dbReference>
<protein>
    <submittedName>
        <fullName evidence="2">Uncharacterized protein</fullName>
    </submittedName>
</protein>
<evidence type="ECO:0000313" key="2">
    <source>
        <dbReference type="WBParaSite" id="nRc.2.0.1.t20963-RA"/>
    </source>
</evidence>
<keyword evidence="1" id="KW-1185">Reference proteome</keyword>